<evidence type="ECO:0000259" key="11">
    <source>
        <dbReference type="PROSITE" id="PS51918"/>
    </source>
</evidence>
<dbReference type="GO" id="GO:0006779">
    <property type="term" value="P:porphyrin-containing compound biosynthetic process"/>
    <property type="evidence" value="ECO:0007669"/>
    <property type="project" value="InterPro"/>
</dbReference>
<evidence type="ECO:0000256" key="6">
    <source>
        <dbReference type="ARBA" id="ARBA00022723"/>
    </source>
</evidence>
<evidence type="ECO:0000256" key="2">
    <source>
        <dbReference type="ARBA" id="ARBA00006100"/>
    </source>
</evidence>
<keyword evidence="6 10" id="KW-0479">Metal-binding</keyword>
<dbReference type="PANTHER" id="PTHR13932:SF5">
    <property type="entry name" value="RADICAL S-ADENOSYL METHIONINE DOMAIN-CONTAINING PROTEIN 1, MITOCHONDRIAL"/>
    <property type="match status" value="1"/>
</dbReference>
<gene>
    <name evidence="12" type="primary">hemW</name>
    <name evidence="12" type="ORF">KK078_02425</name>
</gene>
<protein>
    <recommendedName>
        <fullName evidence="3 10">Heme chaperone HemW</fullName>
    </recommendedName>
</protein>
<evidence type="ECO:0000256" key="3">
    <source>
        <dbReference type="ARBA" id="ARBA00017228"/>
    </source>
</evidence>
<dbReference type="GO" id="GO:0004109">
    <property type="term" value="F:coproporphyrinogen oxidase activity"/>
    <property type="evidence" value="ECO:0007669"/>
    <property type="project" value="InterPro"/>
</dbReference>
<keyword evidence="8 10" id="KW-0411">Iron-sulfur</keyword>
<dbReference type="InterPro" id="IPR013785">
    <property type="entry name" value="Aldolase_TIM"/>
</dbReference>
<dbReference type="Pfam" id="PF06969">
    <property type="entry name" value="HemN_C"/>
    <property type="match status" value="1"/>
</dbReference>
<dbReference type="AlphaFoldDB" id="A0AAP2D6F3"/>
<dbReference type="Gene3D" id="3.20.20.70">
    <property type="entry name" value="Aldolase class I"/>
    <property type="match status" value="1"/>
</dbReference>
<keyword evidence="4 10" id="KW-0349">Heme</keyword>
<dbReference type="GO" id="GO:0005737">
    <property type="term" value="C:cytoplasm"/>
    <property type="evidence" value="ECO:0007669"/>
    <property type="project" value="UniProtKB-SubCell"/>
</dbReference>
<dbReference type="GO" id="GO:0051539">
    <property type="term" value="F:4 iron, 4 sulfur cluster binding"/>
    <property type="evidence" value="ECO:0007669"/>
    <property type="project" value="UniProtKB-UniRule"/>
</dbReference>
<feature type="domain" description="Radical SAM core" evidence="11">
    <location>
        <begin position="1"/>
        <end position="231"/>
    </location>
</feature>
<evidence type="ECO:0000256" key="5">
    <source>
        <dbReference type="ARBA" id="ARBA00022691"/>
    </source>
</evidence>
<dbReference type="InterPro" id="IPR004559">
    <property type="entry name" value="HemW-like"/>
</dbReference>
<dbReference type="Proteomes" id="UP001319180">
    <property type="component" value="Unassembled WGS sequence"/>
</dbReference>
<evidence type="ECO:0000313" key="12">
    <source>
        <dbReference type="EMBL" id="MBT1685391.1"/>
    </source>
</evidence>
<evidence type="ECO:0000256" key="8">
    <source>
        <dbReference type="ARBA" id="ARBA00023014"/>
    </source>
</evidence>
<comment type="subcellular location">
    <subcellularLocation>
        <location evidence="10">Cytoplasm</location>
    </subcellularLocation>
</comment>
<dbReference type="CDD" id="cd01335">
    <property type="entry name" value="Radical_SAM"/>
    <property type="match status" value="1"/>
</dbReference>
<dbReference type="Pfam" id="PF04055">
    <property type="entry name" value="Radical_SAM"/>
    <property type="match status" value="1"/>
</dbReference>
<evidence type="ECO:0000256" key="7">
    <source>
        <dbReference type="ARBA" id="ARBA00023004"/>
    </source>
</evidence>
<evidence type="ECO:0000256" key="9">
    <source>
        <dbReference type="ARBA" id="ARBA00023186"/>
    </source>
</evidence>
<dbReference type="InterPro" id="IPR058240">
    <property type="entry name" value="rSAM_sf"/>
</dbReference>
<dbReference type="SMART" id="SM00729">
    <property type="entry name" value="Elp3"/>
    <property type="match status" value="1"/>
</dbReference>
<dbReference type="InterPro" id="IPR010723">
    <property type="entry name" value="HemN_C"/>
</dbReference>
<proteinExistence type="inferred from homology"/>
<keyword evidence="10" id="KW-0004">4Fe-4S</keyword>
<dbReference type="InterPro" id="IPR034505">
    <property type="entry name" value="Coproporphyrinogen-III_oxidase"/>
</dbReference>
<evidence type="ECO:0000313" key="13">
    <source>
        <dbReference type="Proteomes" id="UP001319180"/>
    </source>
</evidence>
<keyword evidence="7 10" id="KW-0408">Iron</keyword>
<comment type="function">
    <text evidence="10">Probably acts as a heme chaperone, transferring heme to an unknown acceptor. Binds one molecule of heme per monomer, possibly covalently. Binds 1 [4Fe-4S] cluster. The cluster is coordinated with 3 cysteines and an exchangeable S-adenosyl-L-methionine.</text>
</comment>
<keyword evidence="5 10" id="KW-0949">S-adenosyl-L-methionine</keyword>
<comment type="cofactor">
    <cofactor evidence="1">
        <name>[4Fe-4S] cluster</name>
        <dbReference type="ChEBI" id="CHEBI:49883"/>
    </cofactor>
</comment>
<keyword evidence="10" id="KW-0963">Cytoplasm</keyword>
<sequence length="376" mass="41878">MAGIYFHIPFCKQACHYCDFHFSTNQEKKGEMVGAFVRELELQKSYLCGEPIETVYFGGGTPSLLSVTEIETLLRAVARNFTLAPSGEITLEANPDDLHAEKLAGLRAAGVNRLSIGIQSFDDQVLHFLPRAPRGAAARQCLEEARAAGFTNISLDLIYAIPGQPVDTWRENILHALSFAPEHISSYSLTIEEKTAFGKWAATGKLQAVDDDLAASQLEMLVEMLDTAGYEQYEVSNFARPGYYSRHNSSYWQQKKYLGIGPSAHSYDGKSRQYNVANNHAYLRSLQEDTIPCTREELTAADIVNDYLLTTLRTSWGADLQKLRQEFHYDVQALHGPYLDTLCAKQLAIVSDDSLCLTKRGKMLADKIAADLFATK</sequence>
<keyword evidence="9 10" id="KW-0143">Chaperone</keyword>
<dbReference type="NCBIfam" id="TIGR00539">
    <property type="entry name" value="hemN_rel"/>
    <property type="match status" value="1"/>
</dbReference>
<evidence type="ECO:0000256" key="4">
    <source>
        <dbReference type="ARBA" id="ARBA00022617"/>
    </source>
</evidence>
<dbReference type="SFLD" id="SFLDS00029">
    <property type="entry name" value="Radical_SAM"/>
    <property type="match status" value="1"/>
</dbReference>
<evidence type="ECO:0000256" key="1">
    <source>
        <dbReference type="ARBA" id="ARBA00001966"/>
    </source>
</evidence>
<accession>A0AAP2D6F3</accession>
<dbReference type="GO" id="GO:0046872">
    <property type="term" value="F:metal ion binding"/>
    <property type="evidence" value="ECO:0007669"/>
    <property type="project" value="UniProtKB-UniRule"/>
</dbReference>
<dbReference type="PANTHER" id="PTHR13932">
    <property type="entry name" value="COPROPORPHYRINIGEN III OXIDASE"/>
    <property type="match status" value="1"/>
</dbReference>
<comment type="caution">
    <text evidence="12">The sequence shown here is derived from an EMBL/GenBank/DDBJ whole genome shotgun (WGS) entry which is preliminary data.</text>
</comment>
<dbReference type="InterPro" id="IPR007197">
    <property type="entry name" value="rSAM"/>
</dbReference>
<dbReference type="SFLD" id="SFLDF00288">
    <property type="entry name" value="HemN-like__clustered_with_nucl"/>
    <property type="match status" value="1"/>
</dbReference>
<dbReference type="SFLD" id="SFLDF00562">
    <property type="entry name" value="HemN-like__clustered_with_heat"/>
    <property type="match status" value="1"/>
</dbReference>
<name>A0AAP2D6F3_9BACT</name>
<dbReference type="SFLD" id="SFLDG01065">
    <property type="entry name" value="anaerobic_coproporphyrinogen-I"/>
    <property type="match status" value="1"/>
</dbReference>
<dbReference type="SUPFAM" id="SSF102114">
    <property type="entry name" value="Radical SAM enzymes"/>
    <property type="match status" value="1"/>
</dbReference>
<dbReference type="InterPro" id="IPR006638">
    <property type="entry name" value="Elp3/MiaA/NifB-like_rSAM"/>
</dbReference>
<dbReference type="EMBL" id="JAHESC010000002">
    <property type="protein sequence ID" value="MBT1685391.1"/>
    <property type="molecule type" value="Genomic_DNA"/>
</dbReference>
<dbReference type="PROSITE" id="PS51918">
    <property type="entry name" value="RADICAL_SAM"/>
    <property type="match status" value="1"/>
</dbReference>
<organism evidence="12 13">
    <name type="scientific">Dawidia soli</name>
    <dbReference type="NCBI Taxonomy" id="2782352"/>
    <lineage>
        <taxon>Bacteria</taxon>
        <taxon>Pseudomonadati</taxon>
        <taxon>Bacteroidota</taxon>
        <taxon>Cytophagia</taxon>
        <taxon>Cytophagales</taxon>
        <taxon>Chryseotaleaceae</taxon>
        <taxon>Dawidia</taxon>
    </lineage>
</organism>
<keyword evidence="13" id="KW-1185">Reference proteome</keyword>
<dbReference type="RefSeq" id="WP_254088639.1">
    <property type="nucleotide sequence ID" value="NZ_JAHESC010000002.1"/>
</dbReference>
<evidence type="ECO:0000256" key="10">
    <source>
        <dbReference type="RuleBase" id="RU364116"/>
    </source>
</evidence>
<reference evidence="12 13" key="1">
    <citation type="submission" date="2021-05" db="EMBL/GenBank/DDBJ databases">
        <title>A Polyphasic approach of four new species of the genus Ohtaekwangia: Ohtaekwangia histidinii sp. nov., Ohtaekwangia cretensis sp. nov., Ohtaekwangia indiensis sp. nov., Ohtaekwangia reichenbachii sp. nov. from diverse environment.</title>
        <authorList>
            <person name="Octaviana S."/>
        </authorList>
    </citation>
    <scope>NUCLEOTIDE SEQUENCE [LARGE SCALE GENOMIC DNA]</scope>
    <source>
        <strain evidence="12 13">PWU37</strain>
    </source>
</reference>
<comment type="similarity">
    <text evidence="2">Belongs to the anaerobic coproporphyrinogen-III oxidase family. HemW subfamily.</text>
</comment>